<dbReference type="RefSeq" id="WP_245865477.1">
    <property type="nucleotide sequence ID" value="NZ_CP016353.1"/>
</dbReference>
<dbReference type="SUPFAM" id="SSF55545">
    <property type="entry name" value="beta-N-acetylhexosaminidase-like domain"/>
    <property type="match status" value="1"/>
</dbReference>
<dbReference type="KEGG" id="pmad:BAY61_27120"/>
<dbReference type="EMBL" id="FMZE01000011">
    <property type="protein sequence ID" value="SDD66528.1"/>
    <property type="molecule type" value="Genomic_DNA"/>
</dbReference>
<organism evidence="8 9">
    <name type="scientific">Prauserella marina</name>
    <dbReference type="NCBI Taxonomy" id="530584"/>
    <lineage>
        <taxon>Bacteria</taxon>
        <taxon>Bacillati</taxon>
        <taxon>Actinomycetota</taxon>
        <taxon>Actinomycetes</taxon>
        <taxon>Pseudonocardiales</taxon>
        <taxon>Pseudonocardiaceae</taxon>
        <taxon>Prauserella</taxon>
    </lineage>
</organism>
<dbReference type="InterPro" id="IPR025705">
    <property type="entry name" value="Beta_hexosaminidase_sua/sub"/>
</dbReference>
<dbReference type="GO" id="GO:0004563">
    <property type="term" value="F:beta-N-acetylhexosaminidase activity"/>
    <property type="evidence" value="ECO:0007669"/>
    <property type="project" value="UniProtKB-EC"/>
</dbReference>
<dbReference type="SUPFAM" id="SSF51445">
    <property type="entry name" value="(Trans)glycosidases"/>
    <property type="match status" value="1"/>
</dbReference>
<keyword evidence="5" id="KW-0326">Glycosidase</keyword>
<evidence type="ECO:0000313" key="9">
    <source>
        <dbReference type="Proteomes" id="UP000199494"/>
    </source>
</evidence>
<evidence type="ECO:0000313" key="8">
    <source>
        <dbReference type="EMBL" id="SDD66528.1"/>
    </source>
</evidence>
<keyword evidence="4" id="KW-0378">Hydrolase</keyword>
<evidence type="ECO:0000256" key="1">
    <source>
        <dbReference type="ARBA" id="ARBA00001231"/>
    </source>
</evidence>
<dbReference type="Pfam" id="PF02838">
    <property type="entry name" value="Glyco_hydro_20b"/>
    <property type="match status" value="1"/>
</dbReference>
<name>A0A222VWI4_9PSEU</name>
<dbReference type="PANTHER" id="PTHR22600:SF57">
    <property type="entry name" value="BETA-N-ACETYLHEXOSAMINIDASE"/>
    <property type="match status" value="1"/>
</dbReference>
<proteinExistence type="inferred from homology"/>
<dbReference type="STRING" id="530584.SAMN05421630_1114"/>
<evidence type="ECO:0000259" key="6">
    <source>
        <dbReference type="Pfam" id="PF00728"/>
    </source>
</evidence>
<dbReference type="EC" id="3.2.1.52" evidence="3"/>
<protein>
    <recommendedName>
        <fullName evidence="3">beta-N-acetylhexosaminidase</fullName>
        <ecNumber evidence="3">3.2.1.52</ecNumber>
    </recommendedName>
</protein>
<dbReference type="PRINTS" id="PR00738">
    <property type="entry name" value="GLHYDRLASE20"/>
</dbReference>
<dbReference type="InterPro" id="IPR015882">
    <property type="entry name" value="HEX_bac_N"/>
</dbReference>
<dbReference type="InterPro" id="IPR015883">
    <property type="entry name" value="Glyco_hydro_20_cat"/>
</dbReference>
<accession>A0A222VWI4</accession>
<evidence type="ECO:0000256" key="2">
    <source>
        <dbReference type="ARBA" id="ARBA00006285"/>
    </source>
</evidence>
<dbReference type="Pfam" id="PF00728">
    <property type="entry name" value="Glyco_hydro_20"/>
    <property type="match status" value="1"/>
</dbReference>
<dbReference type="InterPro" id="IPR006311">
    <property type="entry name" value="TAT_signal"/>
</dbReference>
<dbReference type="GO" id="GO:0005975">
    <property type="term" value="P:carbohydrate metabolic process"/>
    <property type="evidence" value="ECO:0007669"/>
    <property type="project" value="InterPro"/>
</dbReference>
<feature type="domain" description="Beta-hexosaminidase bacterial type N-terminal" evidence="7">
    <location>
        <begin position="39"/>
        <end position="174"/>
    </location>
</feature>
<dbReference type="InterPro" id="IPR029018">
    <property type="entry name" value="Hex-like_dom2"/>
</dbReference>
<dbReference type="PANTHER" id="PTHR22600">
    <property type="entry name" value="BETA-HEXOSAMINIDASE"/>
    <property type="match status" value="1"/>
</dbReference>
<dbReference type="Gene3D" id="3.30.379.10">
    <property type="entry name" value="Chitobiase/beta-hexosaminidase domain 2-like"/>
    <property type="match status" value="1"/>
</dbReference>
<reference evidence="8 9" key="1">
    <citation type="submission" date="2016-10" db="EMBL/GenBank/DDBJ databases">
        <authorList>
            <person name="de Groot N.N."/>
        </authorList>
    </citation>
    <scope>NUCLEOTIDE SEQUENCE [LARGE SCALE GENOMIC DNA]</scope>
    <source>
        <strain evidence="8 9">CGMCC 4.5506</strain>
    </source>
</reference>
<dbReference type="GO" id="GO:0016020">
    <property type="term" value="C:membrane"/>
    <property type="evidence" value="ECO:0007669"/>
    <property type="project" value="TreeGrafter"/>
</dbReference>
<dbReference type="PROSITE" id="PS51318">
    <property type="entry name" value="TAT"/>
    <property type="match status" value="1"/>
</dbReference>
<gene>
    <name evidence="8" type="ORF">SAMN05421630_1114</name>
</gene>
<dbReference type="Proteomes" id="UP000199494">
    <property type="component" value="Unassembled WGS sequence"/>
</dbReference>
<sequence>MRKSRRRTLTGLLAVAALGLTGLPATAEQTTEPDRRLSDVIPAPAYTSADHRADFRIERHTSIRTQPGSKQAKRIGDYLAGVLRPATGYPLPVNSGRGKEKTISLVLGDADRRAGKQGYELDVGKSRVTVRANTPAGLFAGTQTLRQLLPANIEADRVQRGQHWTVPGGKIVDYPRFAYRGAMLDLARHFHSLDEIKAYLDELAQYKINYLHLHLTDDQGWRIQIDSGPKLTTQGGGPGTGVDGEGPGYLTKADYAELNAYAAARYITIVPEIDMPGHTNAAQSTYAELNCDGVAPPPRTDIEVGYSSLCIDDPLTYRFVEDVIRELAAMTPGPYIHVGGDEAHATTDEDYRTFMRKVIPLAYKYGKIPFGWNEITKAAPPASAVPQYWATTTENADVAEAVKRGNKILMSPANKSYLDMKYDANTRLGLQWAGFIEVKDAYEWDPGNHVTGVPERAVLGVEAPLWSETLRTLDDIEFMAFPRLPAVAELGWSPKASHDWDSFSERLAEQAPRWELRGVDFYRSPQIDWP</sequence>
<comment type="catalytic activity">
    <reaction evidence="1">
        <text>Hydrolysis of terminal non-reducing N-acetyl-D-hexosamine residues in N-acetyl-beta-D-hexosaminides.</text>
        <dbReference type="EC" id="3.2.1.52"/>
    </reaction>
</comment>
<evidence type="ECO:0000256" key="4">
    <source>
        <dbReference type="ARBA" id="ARBA00022801"/>
    </source>
</evidence>
<comment type="similarity">
    <text evidence="2">Belongs to the glycosyl hydrolase 20 family.</text>
</comment>
<evidence type="ECO:0000256" key="5">
    <source>
        <dbReference type="ARBA" id="ARBA00023295"/>
    </source>
</evidence>
<dbReference type="CDD" id="cd06568">
    <property type="entry name" value="GH20_SpHex_like"/>
    <property type="match status" value="1"/>
</dbReference>
<dbReference type="Gene3D" id="3.20.20.80">
    <property type="entry name" value="Glycosidases"/>
    <property type="match status" value="1"/>
</dbReference>
<evidence type="ECO:0000259" key="7">
    <source>
        <dbReference type="Pfam" id="PF02838"/>
    </source>
</evidence>
<keyword evidence="9" id="KW-1185">Reference proteome</keyword>
<feature type="domain" description="Glycoside hydrolase family 20 catalytic" evidence="6">
    <location>
        <begin position="177"/>
        <end position="494"/>
    </location>
</feature>
<dbReference type="AlphaFoldDB" id="A0A222VWI4"/>
<dbReference type="GO" id="GO:0030203">
    <property type="term" value="P:glycosaminoglycan metabolic process"/>
    <property type="evidence" value="ECO:0007669"/>
    <property type="project" value="TreeGrafter"/>
</dbReference>
<evidence type="ECO:0000256" key="3">
    <source>
        <dbReference type="ARBA" id="ARBA00012663"/>
    </source>
</evidence>
<dbReference type="InterPro" id="IPR017853">
    <property type="entry name" value="GH"/>
</dbReference>